<name>A0ABD5RH40_9EURY</name>
<dbReference type="PANTHER" id="PTHR46268">
    <property type="entry name" value="STRESS RESPONSE PROTEIN NHAX"/>
    <property type="match status" value="1"/>
</dbReference>
<dbReference type="Pfam" id="PF00582">
    <property type="entry name" value="Usp"/>
    <property type="match status" value="2"/>
</dbReference>
<evidence type="ECO:0000256" key="1">
    <source>
        <dbReference type="ARBA" id="ARBA00008791"/>
    </source>
</evidence>
<feature type="domain" description="UspA" evidence="2">
    <location>
        <begin position="2"/>
        <end position="132"/>
    </location>
</feature>
<dbReference type="InterPro" id="IPR014729">
    <property type="entry name" value="Rossmann-like_a/b/a_fold"/>
</dbReference>
<organism evidence="3 4">
    <name type="scientific">Salinirubrum litoreum</name>
    <dbReference type="NCBI Taxonomy" id="1126234"/>
    <lineage>
        <taxon>Archaea</taxon>
        <taxon>Methanobacteriati</taxon>
        <taxon>Methanobacteriota</taxon>
        <taxon>Stenosarchaea group</taxon>
        <taxon>Halobacteria</taxon>
        <taxon>Halobacteriales</taxon>
        <taxon>Haloferacaceae</taxon>
        <taxon>Salinirubrum</taxon>
    </lineage>
</organism>
<dbReference type="RefSeq" id="WP_227231228.1">
    <property type="nucleotide sequence ID" value="NZ_JAJCVJ010000003.1"/>
</dbReference>
<dbReference type="PANTHER" id="PTHR46268:SF6">
    <property type="entry name" value="UNIVERSAL STRESS PROTEIN UP12"/>
    <property type="match status" value="1"/>
</dbReference>
<comment type="similarity">
    <text evidence="1">Belongs to the universal stress protein A family.</text>
</comment>
<accession>A0ABD5RH40</accession>
<dbReference type="CDD" id="cd00293">
    <property type="entry name" value="USP-like"/>
    <property type="match status" value="2"/>
</dbReference>
<dbReference type="Gene3D" id="3.40.50.12370">
    <property type="match status" value="1"/>
</dbReference>
<protein>
    <submittedName>
        <fullName evidence="3">Universal stress protein</fullName>
    </submittedName>
</protein>
<reference evidence="3 4" key="1">
    <citation type="journal article" date="2019" name="Int. J. Syst. Evol. Microbiol.">
        <title>The Global Catalogue of Microorganisms (GCM) 10K type strain sequencing project: providing services to taxonomists for standard genome sequencing and annotation.</title>
        <authorList>
            <consortium name="The Broad Institute Genomics Platform"/>
            <consortium name="The Broad Institute Genome Sequencing Center for Infectious Disease"/>
            <person name="Wu L."/>
            <person name="Ma J."/>
        </authorList>
    </citation>
    <scope>NUCLEOTIDE SEQUENCE [LARGE SCALE GENOMIC DNA]</scope>
    <source>
        <strain evidence="3 4">CGMCC 1.12237</strain>
    </source>
</reference>
<dbReference type="InterPro" id="IPR006015">
    <property type="entry name" value="Universal_stress_UspA"/>
</dbReference>
<dbReference type="SUPFAM" id="SSF52402">
    <property type="entry name" value="Adenine nucleotide alpha hydrolases-like"/>
    <property type="match status" value="2"/>
</dbReference>
<dbReference type="EMBL" id="JBHSKX010000004">
    <property type="protein sequence ID" value="MFC5369175.1"/>
    <property type="molecule type" value="Genomic_DNA"/>
</dbReference>
<evidence type="ECO:0000313" key="4">
    <source>
        <dbReference type="Proteomes" id="UP001596201"/>
    </source>
</evidence>
<evidence type="ECO:0000259" key="2">
    <source>
        <dbReference type="Pfam" id="PF00582"/>
    </source>
</evidence>
<dbReference type="InterPro" id="IPR006016">
    <property type="entry name" value="UspA"/>
</dbReference>
<feature type="domain" description="UspA" evidence="2">
    <location>
        <begin position="152"/>
        <end position="278"/>
    </location>
</feature>
<comment type="caution">
    <text evidence="3">The sequence shown here is derived from an EMBL/GenBank/DDBJ whole genome shotgun (WGS) entry which is preliminary data.</text>
</comment>
<dbReference type="AlphaFoldDB" id="A0ABD5RH40"/>
<dbReference type="Proteomes" id="UP001596201">
    <property type="component" value="Unassembled WGS sequence"/>
</dbReference>
<gene>
    <name evidence="3" type="ORF">ACFPJ5_19790</name>
</gene>
<dbReference type="Gene3D" id="3.40.50.620">
    <property type="entry name" value="HUPs"/>
    <property type="match status" value="1"/>
</dbReference>
<sequence length="285" mass="31115">MRIVFATDLSDASKTAIESRTCLECLANIGVREVHLLTVVPDNVSSGLPGMDIASDARTALAAQRDVFEDAGFEVETHVARGTPHRRINGLAERIDADMIVVGSRGESPLENRLIGGTVRNVARTAVRPLLVERIERTESGPAVKKEHLFRDTLYATDFSANAERAFDFFPQLTGATQRAYLLHVRGREQKDGSDTEADARERLDEMATELRDRMGIEVETNVRTGGVVDEILAEETRVGATTTLLGARGTSRLRRLLLGDTAETVVARGNNNVLLVPPESATPR</sequence>
<dbReference type="PRINTS" id="PR01438">
    <property type="entry name" value="UNVRSLSTRESS"/>
</dbReference>
<proteinExistence type="inferred from homology"/>
<evidence type="ECO:0000313" key="3">
    <source>
        <dbReference type="EMBL" id="MFC5369175.1"/>
    </source>
</evidence>
<keyword evidence="4" id="KW-1185">Reference proteome</keyword>